<dbReference type="EMBL" id="CP022163">
    <property type="protein sequence ID" value="ATB27160.1"/>
    <property type="molecule type" value="Genomic_DNA"/>
</dbReference>
<feature type="signal peptide" evidence="1">
    <location>
        <begin position="1"/>
        <end position="21"/>
    </location>
</feature>
<keyword evidence="3" id="KW-1185">Reference proteome</keyword>
<gene>
    <name evidence="2" type="ORF">MEBOL_000598</name>
</gene>
<proteinExistence type="predicted"/>
<evidence type="ECO:0008006" key="4">
    <source>
        <dbReference type="Google" id="ProtNLM"/>
    </source>
</evidence>
<protein>
    <recommendedName>
        <fullName evidence="4">Extensin-like protein</fullName>
    </recommendedName>
</protein>
<dbReference type="AlphaFoldDB" id="A0A250I7I3"/>
<feature type="chain" id="PRO_5012852003" description="Extensin-like protein" evidence="1">
    <location>
        <begin position="22"/>
        <end position="497"/>
    </location>
</feature>
<evidence type="ECO:0000256" key="1">
    <source>
        <dbReference type="SAM" id="SignalP"/>
    </source>
</evidence>
<keyword evidence="1" id="KW-0732">Signal</keyword>
<dbReference type="Proteomes" id="UP000217289">
    <property type="component" value="Chromosome"/>
</dbReference>
<dbReference type="KEGG" id="mbd:MEBOL_000598"/>
<reference evidence="2 3" key="1">
    <citation type="submission" date="2017-06" db="EMBL/GenBank/DDBJ databases">
        <authorList>
            <person name="Kim H.J."/>
            <person name="Triplett B.A."/>
        </authorList>
    </citation>
    <scope>NUCLEOTIDE SEQUENCE [LARGE SCALE GENOMIC DNA]</scope>
    <source>
        <strain evidence="2 3">DSM 14713</strain>
    </source>
</reference>
<evidence type="ECO:0000313" key="2">
    <source>
        <dbReference type="EMBL" id="ATB27160.1"/>
    </source>
</evidence>
<dbReference type="RefSeq" id="WP_095976003.1">
    <property type="nucleotide sequence ID" value="NZ_CP022163.1"/>
</dbReference>
<name>A0A250I7I3_9BACT</name>
<dbReference type="OrthoDB" id="5501104at2"/>
<evidence type="ECO:0000313" key="3">
    <source>
        <dbReference type="Proteomes" id="UP000217289"/>
    </source>
</evidence>
<sequence>MVGIISSVVFAGLLTASPAGFTFDGPEVTARTVGNIGYFTHGAVPFTDLYEQGRGTAELTVRERIADPQATYGDIGRLEATFTLGATTYRVELDQAGFPPSQGGSRVSGALPPPPAQPIAGGVLLHQEMHGGAPVGFANTTRVKATAAVWGVGRLWRNGQLLTDTALIHAAALESGAHADDDTFRLLPVARQGDTELDVLVWNLPPELEPRGFIQFDFDDVAIAVDGIPVASVASIPVAGGFVGVAPPSAPVPGGVSLGFVPTTSLAAQQGTGGSGLAGSAALRSGGDGLADPVKTEQIAPRADTTLPEIAAQVRTLPDAFVAPERVALSTQAGRQPDPQTPGYSGTPIVPDAFNAPERVQLSTQAPQPAATGFVPLTSTSTFASPSGGYTIVPLAPGVSAPEFSFGGARLAAGLVGTPLPLNTQTPAVPLISTPQPINGLQPVPLIATPPSLNATGAVPLISTPQPLNSTALSATLPGAPTVVTSPTGPSPFAPVR</sequence>
<organism evidence="2 3">
    <name type="scientific">Melittangium boletus DSM 14713</name>
    <dbReference type="NCBI Taxonomy" id="1294270"/>
    <lineage>
        <taxon>Bacteria</taxon>
        <taxon>Pseudomonadati</taxon>
        <taxon>Myxococcota</taxon>
        <taxon>Myxococcia</taxon>
        <taxon>Myxococcales</taxon>
        <taxon>Cystobacterineae</taxon>
        <taxon>Archangiaceae</taxon>
        <taxon>Melittangium</taxon>
    </lineage>
</organism>
<accession>A0A250I7I3</accession>